<dbReference type="SUPFAM" id="SSF51261">
    <property type="entry name" value="Duplicated hybrid motif"/>
    <property type="match status" value="1"/>
</dbReference>
<dbReference type="RefSeq" id="WP_055165985.1">
    <property type="nucleotide sequence ID" value="NZ_CZBX01000003.1"/>
</dbReference>
<proteinExistence type="predicted"/>
<feature type="domain" description="M23ase beta-sheet core" evidence="3">
    <location>
        <begin position="160"/>
        <end position="252"/>
    </location>
</feature>
<gene>
    <name evidence="4" type="primary">spoIIQ</name>
    <name evidence="4" type="ORF">ERS852502_00707</name>
</gene>
<dbReference type="AlphaFoldDB" id="A0A174ZBR6"/>
<dbReference type="GO" id="GO:0004222">
    <property type="term" value="F:metalloendopeptidase activity"/>
    <property type="evidence" value="ECO:0007669"/>
    <property type="project" value="TreeGrafter"/>
</dbReference>
<name>A0A174ZBR6_9FIRM</name>
<dbReference type="InterPro" id="IPR016047">
    <property type="entry name" value="M23ase_b-sheet_dom"/>
</dbReference>
<organism evidence="4 5">
    <name type="scientific">[Ruminococcus] torques</name>
    <dbReference type="NCBI Taxonomy" id="33039"/>
    <lineage>
        <taxon>Bacteria</taxon>
        <taxon>Bacillati</taxon>
        <taxon>Bacillota</taxon>
        <taxon>Clostridia</taxon>
        <taxon>Lachnospirales</taxon>
        <taxon>Lachnospiraceae</taxon>
        <taxon>Mediterraneibacter</taxon>
    </lineage>
</organism>
<dbReference type="Proteomes" id="UP000078383">
    <property type="component" value="Unassembled WGS sequence"/>
</dbReference>
<feature type="region of interest" description="Disordered" evidence="1">
    <location>
        <begin position="49"/>
        <end position="98"/>
    </location>
</feature>
<dbReference type="OrthoDB" id="1938544at2"/>
<evidence type="ECO:0000313" key="5">
    <source>
        <dbReference type="Proteomes" id="UP000078383"/>
    </source>
</evidence>
<dbReference type="Gene3D" id="2.70.70.10">
    <property type="entry name" value="Glucose Permease (Domain IIA)"/>
    <property type="match status" value="1"/>
</dbReference>
<keyword evidence="2" id="KW-0812">Transmembrane</keyword>
<keyword evidence="2" id="KW-0472">Membrane</keyword>
<keyword evidence="2" id="KW-1133">Transmembrane helix</keyword>
<dbReference type="InterPro" id="IPR011055">
    <property type="entry name" value="Dup_hybrid_motif"/>
</dbReference>
<dbReference type="PANTHER" id="PTHR21666">
    <property type="entry name" value="PEPTIDASE-RELATED"/>
    <property type="match status" value="1"/>
</dbReference>
<dbReference type="EMBL" id="CZBX01000003">
    <property type="protein sequence ID" value="CUQ83482.1"/>
    <property type="molecule type" value="Genomic_DNA"/>
</dbReference>
<dbReference type="InterPro" id="IPR050570">
    <property type="entry name" value="Cell_wall_metabolism_enzyme"/>
</dbReference>
<accession>A0A174ZBR6</accession>
<sequence>MNKNERPAFLKGKGAAVGAVLCFVAVITMVGSYTYNHYKKDMEQQIKDAQTTAEQLTEDDSTLANTDDILPTDTDSEEDNEENQESQKDVQQENENSMENGNISAEEIQSTASSNTQDVWFTQESTLAWPASGATLLSFSMDHTVYFPTLEQYKYNPALIIGGTQGEVIHAAAAGVVESIEQTAQTGTTVTLDMGNGYTAVYGQLDEVAAAVGDYIAAGEEVGTLNSPTKYYSVEGPNLYFEIMKDGAPVDPMNFME</sequence>
<evidence type="ECO:0000256" key="1">
    <source>
        <dbReference type="SAM" id="MobiDB-lite"/>
    </source>
</evidence>
<evidence type="ECO:0000256" key="2">
    <source>
        <dbReference type="SAM" id="Phobius"/>
    </source>
</evidence>
<feature type="compositionally biased region" description="Acidic residues" evidence="1">
    <location>
        <begin position="74"/>
        <end position="84"/>
    </location>
</feature>
<reference evidence="4 5" key="1">
    <citation type="submission" date="2015-09" db="EMBL/GenBank/DDBJ databases">
        <authorList>
            <consortium name="Pathogen Informatics"/>
        </authorList>
    </citation>
    <scope>NUCLEOTIDE SEQUENCE [LARGE SCALE GENOMIC DNA]</scope>
    <source>
        <strain evidence="4 5">2789STDY5834889</strain>
    </source>
</reference>
<evidence type="ECO:0000259" key="3">
    <source>
        <dbReference type="Pfam" id="PF01551"/>
    </source>
</evidence>
<feature type="transmembrane region" description="Helical" evidence="2">
    <location>
        <begin position="15"/>
        <end position="35"/>
    </location>
</feature>
<dbReference type="CDD" id="cd12797">
    <property type="entry name" value="M23_peptidase"/>
    <property type="match status" value="1"/>
</dbReference>
<protein>
    <submittedName>
        <fullName evidence="4">Stage II sporulation protein Q</fullName>
    </submittedName>
</protein>
<dbReference type="PANTHER" id="PTHR21666:SF270">
    <property type="entry name" value="MUREIN HYDROLASE ACTIVATOR ENVC"/>
    <property type="match status" value="1"/>
</dbReference>
<dbReference type="Pfam" id="PF01551">
    <property type="entry name" value="Peptidase_M23"/>
    <property type="match status" value="1"/>
</dbReference>
<evidence type="ECO:0000313" key="4">
    <source>
        <dbReference type="EMBL" id="CUQ83482.1"/>
    </source>
</evidence>